<feature type="compositionally biased region" description="Basic and acidic residues" evidence="7">
    <location>
        <begin position="214"/>
        <end position="225"/>
    </location>
</feature>
<protein>
    <recommendedName>
        <fullName evidence="6">rRNA methyltransferase 2, mitochondrial</fullName>
    </recommendedName>
</protein>
<keyword evidence="2" id="KW-0698">rRNA processing</keyword>
<keyword evidence="3" id="KW-0489">Methyltransferase</keyword>
<proteinExistence type="inferred from homology"/>
<evidence type="ECO:0000256" key="1">
    <source>
        <dbReference type="ARBA" id="ARBA00009258"/>
    </source>
</evidence>
<organism evidence="9 10">
    <name type="scientific">Trichoglossum hirsutum</name>
    <dbReference type="NCBI Taxonomy" id="265104"/>
    <lineage>
        <taxon>Eukaryota</taxon>
        <taxon>Fungi</taxon>
        <taxon>Dikarya</taxon>
        <taxon>Ascomycota</taxon>
        <taxon>Pezizomycotina</taxon>
        <taxon>Geoglossomycetes</taxon>
        <taxon>Geoglossales</taxon>
        <taxon>Geoglossaceae</taxon>
        <taxon>Trichoglossum</taxon>
    </lineage>
</organism>
<accession>A0A9P8RR60</accession>
<dbReference type="AlphaFoldDB" id="A0A9P8RR60"/>
<keyword evidence="10" id="KW-1185">Reference proteome</keyword>
<evidence type="ECO:0000313" key="9">
    <source>
        <dbReference type="EMBL" id="KAH0562267.1"/>
    </source>
</evidence>
<evidence type="ECO:0000259" key="8">
    <source>
        <dbReference type="Pfam" id="PF01728"/>
    </source>
</evidence>
<feature type="region of interest" description="Disordered" evidence="7">
    <location>
        <begin position="197"/>
        <end position="225"/>
    </location>
</feature>
<dbReference type="InterPro" id="IPR002877">
    <property type="entry name" value="RNA_MeTrfase_FtsJ_dom"/>
</dbReference>
<evidence type="ECO:0000256" key="6">
    <source>
        <dbReference type="ARBA" id="ARBA00041184"/>
    </source>
</evidence>
<dbReference type="GO" id="GO:0005739">
    <property type="term" value="C:mitochondrion"/>
    <property type="evidence" value="ECO:0007669"/>
    <property type="project" value="TreeGrafter"/>
</dbReference>
<dbReference type="Gene3D" id="3.40.50.150">
    <property type="entry name" value="Vaccinia Virus protein VP39"/>
    <property type="match status" value="1"/>
</dbReference>
<feature type="non-terminal residue" evidence="9">
    <location>
        <position position="329"/>
    </location>
</feature>
<keyword evidence="4" id="KW-0808">Transferase</keyword>
<dbReference type="SUPFAM" id="SSF53335">
    <property type="entry name" value="S-adenosyl-L-methionine-dependent methyltransferases"/>
    <property type="match status" value="1"/>
</dbReference>
<reference evidence="9" key="1">
    <citation type="submission" date="2021-03" db="EMBL/GenBank/DDBJ databases">
        <title>Comparative genomics and phylogenomic investigation of the class Geoglossomycetes provide insights into ecological specialization and systematics.</title>
        <authorList>
            <person name="Melie T."/>
            <person name="Pirro S."/>
            <person name="Miller A.N."/>
            <person name="Quandt A."/>
        </authorList>
    </citation>
    <scope>NUCLEOTIDE SEQUENCE</scope>
    <source>
        <strain evidence="9">CAQ_001_2017</strain>
    </source>
</reference>
<dbReference type="Proteomes" id="UP000750711">
    <property type="component" value="Unassembled WGS sequence"/>
</dbReference>
<dbReference type="InterPro" id="IPR050082">
    <property type="entry name" value="RNA_methyltr_RlmE"/>
</dbReference>
<dbReference type="InterPro" id="IPR029063">
    <property type="entry name" value="SAM-dependent_MTases_sf"/>
</dbReference>
<dbReference type="Pfam" id="PF01728">
    <property type="entry name" value="FtsJ"/>
    <property type="match status" value="1"/>
</dbReference>
<evidence type="ECO:0000313" key="10">
    <source>
        <dbReference type="Proteomes" id="UP000750711"/>
    </source>
</evidence>
<name>A0A9P8RR60_9PEZI</name>
<feature type="domain" description="Ribosomal RNA methyltransferase FtsJ" evidence="8">
    <location>
        <begin position="69"/>
        <end position="329"/>
    </location>
</feature>
<dbReference type="PANTHER" id="PTHR10920">
    <property type="entry name" value="RIBOSOMAL RNA METHYLTRANSFERASE"/>
    <property type="match status" value="1"/>
</dbReference>
<dbReference type="EMBL" id="JAGHQM010000379">
    <property type="protein sequence ID" value="KAH0562267.1"/>
    <property type="molecule type" value="Genomic_DNA"/>
</dbReference>
<comment type="caution">
    <text evidence="9">The sequence shown here is derived from an EMBL/GenBank/DDBJ whole genome shotgun (WGS) entry which is preliminary data.</text>
</comment>
<dbReference type="PANTHER" id="PTHR10920:SF18">
    <property type="entry name" value="RRNA METHYLTRANSFERASE 2, MITOCHONDRIAL"/>
    <property type="match status" value="1"/>
</dbReference>
<gene>
    <name evidence="9" type="ORF">GP486_003040</name>
</gene>
<evidence type="ECO:0000256" key="7">
    <source>
        <dbReference type="SAM" id="MobiDB-lite"/>
    </source>
</evidence>
<dbReference type="GO" id="GO:0008650">
    <property type="term" value="F:rRNA (uridine-2'-O-)-methyltransferase activity"/>
    <property type="evidence" value="ECO:0007669"/>
    <property type="project" value="TreeGrafter"/>
</dbReference>
<comment type="similarity">
    <text evidence="1">Belongs to the class I-like SAM-binding methyltransferase superfamily. RNA methyltransferase RlmE family.</text>
</comment>
<evidence type="ECO:0000256" key="5">
    <source>
        <dbReference type="ARBA" id="ARBA00022691"/>
    </source>
</evidence>
<keyword evidence="5" id="KW-0949">S-adenosyl-L-methionine</keyword>
<evidence type="ECO:0000256" key="2">
    <source>
        <dbReference type="ARBA" id="ARBA00022552"/>
    </source>
</evidence>
<evidence type="ECO:0000256" key="4">
    <source>
        <dbReference type="ARBA" id="ARBA00022679"/>
    </source>
</evidence>
<sequence>MLSPRIIRALANSALLGGSAATCKVCLNRFKSPNVLASLGEARFASSSGRWRTRQSRDRFTKEAKIRDFKSRAAFKLLEMDAKFKIFKKGQTVVDLVRQPAKSSHTAALRQRIYNVGICTRILVADRTSPNGRVIGVDIIPAQPPRGVSTIQGNFLSPAVQESVRHFLLDPDQGRAGPQVIYLKEAPAEETAMEGIGEMEGSNDDPGQWASAKDSSRLSRRARDESQGKMVDVVLSDMSAPWPQNTNPWKRSLSVPYLRMMNTSGINFRDHAGSMDLCNAALQFSFDTLRSGGHFICKFYQGAEDELLESRLMKLFQSVHREKPESSRS</sequence>
<evidence type="ECO:0000256" key="3">
    <source>
        <dbReference type="ARBA" id="ARBA00022603"/>
    </source>
</evidence>